<feature type="transmembrane region" description="Helical" evidence="2">
    <location>
        <begin position="458"/>
        <end position="480"/>
    </location>
</feature>
<feature type="signal peptide" evidence="3">
    <location>
        <begin position="1"/>
        <end position="20"/>
    </location>
</feature>
<keyword evidence="2" id="KW-0812">Transmembrane</keyword>
<sequence>MIRKQALFLIFLFCMIRVGAQVRFTASAPEAVVEGEQFRLSFKVNTQDISDFKAPAFNDFEVLMGPSRSSESSFSMVNGKTTQSSSITFTYILSASKPGTYSIPGATIRSNGQVYKSNSVRLRVLKADATNSSAQSSGGATRMHTQQSGSQITGKDLFITVTANKKRVYEQEAILLTYKVYSLVNLTQLAGNMPDLDGFHTQEIPLPQQKSMTMEHFNGRNYGTVVWRQYLLFPQRAGKLKVPSVEFEGLVVQQNHAIDPIDAFFNGADLTTEVKKKIVAPGMEIQVDPLPDRPANFSGAVGQFRIESALIPEKELKSNDALTLKLTVSGTGNMKLLTAPKVNFPKDFETYDAKVTDNTRLERSGVTGNKVFEYIAVPRYKGDYEIPAVEFCYFDPESKSYKTLKTQPYQIKVAQGATRSASDMAAQKELELLNSDIRYIKSGADNLQSVDELFFASASYWITLAVLFLFLIVMSIYLRIHGQNLQNAARMKGKRANSVAAKRLKAARKLLEKQQADAFYEEVLKALWGYVSDKLTIPVAELNKENIQQRLIEHNVDSALAERFNDTLNACEFARFAPGDPQATMDKIYQDAVTVISELENVIKK</sequence>
<reference evidence="4" key="2">
    <citation type="submission" date="2021-04" db="EMBL/GenBank/DDBJ databases">
        <authorList>
            <person name="Gilroy R."/>
        </authorList>
    </citation>
    <scope>NUCLEOTIDE SEQUENCE</scope>
    <source>
        <strain evidence="4">G3-2149</strain>
    </source>
</reference>
<feature type="region of interest" description="Disordered" evidence="1">
    <location>
        <begin position="129"/>
        <end position="149"/>
    </location>
</feature>
<keyword evidence="2" id="KW-0472">Membrane</keyword>
<dbReference type="Pfam" id="PF13584">
    <property type="entry name" value="BatD"/>
    <property type="match status" value="3"/>
</dbReference>
<dbReference type="PANTHER" id="PTHR40940">
    <property type="entry name" value="PROTEIN BATD-RELATED"/>
    <property type="match status" value="1"/>
</dbReference>
<name>A0A9E2L993_9BACT</name>
<evidence type="ECO:0000313" key="4">
    <source>
        <dbReference type="EMBL" id="MBU3854205.1"/>
    </source>
</evidence>
<dbReference type="PANTHER" id="PTHR40940:SF2">
    <property type="entry name" value="BATD"/>
    <property type="match status" value="1"/>
</dbReference>
<dbReference type="InterPro" id="IPR025738">
    <property type="entry name" value="BatD"/>
</dbReference>
<comment type="caution">
    <text evidence="4">The sequence shown here is derived from an EMBL/GenBank/DDBJ whole genome shotgun (WGS) entry which is preliminary data.</text>
</comment>
<evidence type="ECO:0000256" key="3">
    <source>
        <dbReference type="SAM" id="SignalP"/>
    </source>
</evidence>
<evidence type="ECO:0000256" key="2">
    <source>
        <dbReference type="SAM" id="Phobius"/>
    </source>
</evidence>
<proteinExistence type="predicted"/>
<evidence type="ECO:0000256" key="1">
    <source>
        <dbReference type="SAM" id="MobiDB-lite"/>
    </source>
</evidence>
<keyword evidence="2" id="KW-1133">Transmembrane helix</keyword>
<evidence type="ECO:0000313" key="5">
    <source>
        <dbReference type="Proteomes" id="UP000823865"/>
    </source>
</evidence>
<dbReference type="EMBL" id="JAHLFU010000214">
    <property type="protein sequence ID" value="MBU3854205.1"/>
    <property type="molecule type" value="Genomic_DNA"/>
</dbReference>
<feature type="chain" id="PRO_5038827054" evidence="3">
    <location>
        <begin position="21"/>
        <end position="605"/>
    </location>
</feature>
<protein>
    <submittedName>
        <fullName evidence="4">BatD family protein</fullName>
    </submittedName>
</protein>
<accession>A0A9E2L993</accession>
<reference evidence="4" key="1">
    <citation type="journal article" date="2021" name="PeerJ">
        <title>Extensive microbial diversity within the chicken gut microbiome revealed by metagenomics and culture.</title>
        <authorList>
            <person name="Gilroy R."/>
            <person name="Ravi A."/>
            <person name="Getino M."/>
            <person name="Pursley I."/>
            <person name="Horton D.L."/>
            <person name="Alikhan N.F."/>
            <person name="Baker D."/>
            <person name="Gharbi K."/>
            <person name="Hall N."/>
            <person name="Watson M."/>
            <person name="Adriaenssens E.M."/>
            <person name="Foster-Nyarko E."/>
            <person name="Jarju S."/>
            <person name="Secka A."/>
            <person name="Antonio M."/>
            <person name="Oren A."/>
            <person name="Chaudhuri R.R."/>
            <person name="La Ragione R."/>
            <person name="Hildebrand F."/>
            <person name="Pallen M.J."/>
        </authorList>
    </citation>
    <scope>NUCLEOTIDE SEQUENCE</scope>
    <source>
        <strain evidence="4">G3-2149</strain>
    </source>
</reference>
<keyword evidence="3" id="KW-0732">Signal</keyword>
<organism evidence="4 5">
    <name type="scientific">Candidatus Paraprevotella stercoravium</name>
    <dbReference type="NCBI Taxonomy" id="2838725"/>
    <lineage>
        <taxon>Bacteria</taxon>
        <taxon>Pseudomonadati</taxon>
        <taxon>Bacteroidota</taxon>
        <taxon>Bacteroidia</taxon>
        <taxon>Bacteroidales</taxon>
        <taxon>Prevotellaceae</taxon>
        <taxon>Paraprevotella</taxon>
    </lineage>
</organism>
<dbReference type="AlphaFoldDB" id="A0A9E2L993"/>
<dbReference type="Proteomes" id="UP000823865">
    <property type="component" value="Unassembled WGS sequence"/>
</dbReference>
<gene>
    <name evidence="4" type="ORF">H9789_10420</name>
</gene>